<reference evidence="7" key="1">
    <citation type="submission" date="2021-06" db="EMBL/GenBank/DDBJ databases">
        <title>Comparative genomics, transcriptomics and evolutionary studies reveal genomic signatures of adaptation to plant cell wall in hemibiotrophic fungi.</title>
        <authorList>
            <consortium name="DOE Joint Genome Institute"/>
            <person name="Baroncelli R."/>
            <person name="Diaz J.F."/>
            <person name="Benocci T."/>
            <person name="Peng M."/>
            <person name="Battaglia E."/>
            <person name="Haridas S."/>
            <person name="Andreopoulos W."/>
            <person name="Labutti K."/>
            <person name="Pangilinan J."/>
            <person name="Floch G.L."/>
            <person name="Makela M.R."/>
            <person name="Henrissat B."/>
            <person name="Grigoriev I.V."/>
            <person name="Crouch J.A."/>
            <person name="De Vries R.P."/>
            <person name="Sukno S.A."/>
            <person name="Thon M.R."/>
        </authorList>
    </citation>
    <scope>NUCLEOTIDE SEQUENCE</scope>
    <source>
        <strain evidence="7">MAFF235873</strain>
    </source>
</reference>
<proteinExistence type="predicted"/>
<feature type="compositionally biased region" description="Basic residues" evidence="5">
    <location>
        <begin position="146"/>
        <end position="156"/>
    </location>
</feature>
<keyword evidence="8" id="KW-1185">Reference proteome</keyword>
<evidence type="ECO:0000313" key="7">
    <source>
        <dbReference type="EMBL" id="KAK2020383.1"/>
    </source>
</evidence>
<keyword evidence="3 4" id="KW-0443">Lipid metabolism</keyword>
<evidence type="ECO:0000259" key="6">
    <source>
        <dbReference type="PROSITE" id="PS51635"/>
    </source>
</evidence>
<evidence type="ECO:0000256" key="4">
    <source>
        <dbReference type="PROSITE-ProRule" id="PRU01161"/>
    </source>
</evidence>
<dbReference type="InterPro" id="IPR002641">
    <property type="entry name" value="PNPLA_dom"/>
</dbReference>
<dbReference type="PROSITE" id="PS51635">
    <property type="entry name" value="PNPLA"/>
    <property type="match status" value="1"/>
</dbReference>
<name>A0AAD9LVY2_9PEZI</name>
<organism evidence="7 8">
    <name type="scientific">Colletotrichum zoysiae</name>
    <dbReference type="NCBI Taxonomy" id="1216348"/>
    <lineage>
        <taxon>Eukaryota</taxon>
        <taxon>Fungi</taxon>
        <taxon>Dikarya</taxon>
        <taxon>Ascomycota</taxon>
        <taxon>Pezizomycotina</taxon>
        <taxon>Sordariomycetes</taxon>
        <taxon>Hypocreomycetidae</taxon>
        <taxon>Glomerellales</taxon>
        <taxon>Glomerellaceae</taxon>
        <taxon>Colletotrichum</taxon>
        <taxon>Colletotrichum graminicola species complex</taxon>
    </lineage>
</organism>
<dbReference type="CDD" id="cd07199">
    <property type="entry name" value="Pat17_PNPLA8_PNPLA9_like"/>
    <property type="match status" value="1"/>
</dbReference>
<dbReference type="SUPFAM" id="SSF52151">
    <property type="entry name" value="FabD/lysophospholipase-like"/>
    <property type="match status" value="1"/>
</dbReference>
<gene>
    <name evidence="7" type="ORF">LX32DRAFT_700109</name>
</gene>
<feature type="short sequence motif" description="GXSXG" evidence="4">
    <location>
        <begin position="32"/>
        <end position="36"/>
    </location>
</feature>
<feature type="compositionally biased region" description="Polar residues" evidence="5">
    <location>
        <begin position="476"/>
        <end position="489"/>
    </location>
</feature>
<dbReference type="PANTHER" id="PTHR24185:SF1">
    <property type="entry name" value="CALCIUM-INDEPENDENT PHOSPHOLIPASE A2-GAMMA"/>
    <property type="match status" value="1"/>
</dbReference>
<evidence type="ECO:0000256" key="3">
    <source>
        <dbReference type="ARBA" id="ARBA00023098"/>
    </source>
</evidence>
<evidence type="ECO:0000256" key="1">
    <source>
        <dbReference type="ARBA" id="ARBA00022801"/>
    </source>
</evidence>
<comment type="caution">
    <text evidence="7">The sequence shown here is derived from an EMBL/GenBank/DDBJ whole genome shotgun (WGS) entry which is preliminary data.</text>
</comment>
<dbReference type="AlphaFoldDB" id="A0AAD9LVY2"/>
<dbReference type="InterPro" id="IPR016035">
    <property type="entry name" value="Acyl_Trfase/lysoPLipase"/>
</dbReference>
<dbReference type="Pfam" id="PF01734">
    <property type="entry name" value="Patatin"/>
    <property type="match status" value="1"/>
</dbReference>
<feature type="region of interest" description="Disordered" evidence="5">
    <location>
        <begin position="146"/>
        <end position="166"/>
    </location>
</feature>
<dbReference type="PANTHER" id="PTHR24185">
    <property type="entry name" value="CALCIUM-INDEPENDENT PHOSPHOLIPASE A2-GAMMA"/>
    <property type="match status" value="1"/>
</dbReference>
<evidence type="ECO:0000313" key="8">
    <source>
        <dbReference type="Proteomes" id="UP001232148"/>
    </source>
</evidence>
<feature type="short sequence motif" description="DGA/G" evidence="4">
    <location>
        <begin position="193"/>
        <end position="195"/>
    </location>
</feature>
<accession>A0AAD9LVY2</accession>
<feature type="domain" description="PNPLA" evidence="6">
    <location>
        <begin position="1"/>
        <end position="206"/>
    </location>
</feature>
<keyword evidence="2 4" id="KW-0442">Lipid degradation</keyword>
<dbReference type="GO" id="GO:0019369">
    <property type="term" value="P:arachidonate metabolic process"/>
    <property type="evidence" value="ECO:0007669"/>
    <property type="project" value="TreeGrafter"/>
</dbReference>
<dbReference type="GO" id="GO:0047499">
    <property type="term" value="F:calcium-independent phospholipase A2 activity"/>
    <property type="evidence" value="ECO:0007669"/>
    <property type="project" value="TreeGrafter"/>
</dbReference>
<feature type="region of interest" description="Disordered" evidence="5">
    <location>
        <begin position="466"/>
        <end position="498"/>
    </location>
</feature>
<dbReference type="GO" id="GO:0016020">
    <property type="term" value="C:membrane"/>
    <property type="evidence" value="ECO:0007669"/>
    <property type="project" value="TreeGrafter"/>
</dbReference>
<sequence length="498" mass="54730">MIPLQILSMIEQKLSSYLPGVPIQNHFNLTIGTSSGGLIALGTVMRGLSIADCMTMLKSLSAEVFRPRLSASGWARGRFSRLAMVYLFGSIYPSTYIDRFLHTLFGDKTLMDYCEAVSRGAKVAVTASGVPRGGYLMTNYNGTGSRRHRQGWKHVRAAGPDSRVKVRDAARSTAAAPGIFLPYTIPGVGPVQDGGLWQNNPQRIGEAEARSSWPGNGLADVILSLGTGYYDSGPASPSEAGSPLSPAVQKRPRRLFGGIMTMLSYARSVLGVVDSFMDGEMTHNMCKQEDDRPETSRRLFRCNVKFGSQPPALDDVTALGRLQELTKAAYQDDPKVKKISVAMLSTLFYFELTTRPMRNRNGISCVGRIICDLEPGSDLDRFISSLVDEKAEFFVHGLAVPVQTQRIDYRTFRFEQCVSISVQHLDSPFPVSLRVSGLGRDQTPGPISASPFTLRRLVDAQGWNNHFGRDDFGPTSPVQAQRRGSQPDASHQRKKVKR</sequence>
<protein>
    <submittedName>
        <fullName evidence="7">FabD/lysophospholipase-like protein</fullName>
    </submittedName>
</protein>
<feature type="active site" description="Proton acceptor" evidence="4">
    <location>
        <position position="193"/>
    </location>
</feature>
<dbReference type="EMBL" id="MU843303">
    <property type="protein sequence ID" value="KAK2020383.1"/>
    <property type="molecule type" value="Genomic_DNA"/>
</dbReference>
<dbReference type="Proteomes" id="UP001232148">
    <property type="component" value="Unassembled WGS sequence"/>
</dbReference>
<dbReference type="Gene3D" id="3.40.1090.10">
    <property type="entry name" value="Cytosolic phospholipase A2 catalytic domain"/>
    <property type="match status" value="1"/>
</dbReference>
<evidence type="ECO:0000256" key="2">
    <source>
        <dbReference type="ARBA" id="ARBA00022963"/>
    </source>
</evidence>
<dbReference type="GO" id="GO:0046486">
    <property type="term" value="P:glycerolipid metabolic process"/>
    <property type="evidence" value="ECO:0007669"/>
    <property type="project" value="UniProtKB-ARBA"/>
</dbReference>
<evidence type="ECO:0000256" key="5">
    <source>
        <dbReference type="SAM" id="MobiDB-lite"/>
    </source>
</evidence>
<keyword evidence="1 4" id="KW-0378">Hydrolase</keyword>
<comment type="caution">
    <text evidence="4">Lacks conserved residue(s) required for the propagation of feature annotation.</text>
</comment>
<dbReference type="GO" id="GO:0016042">
    <property type="term" value="P:lipid catabolic process"/>
    <property type="evidence" value="ECO:0007669"/>
    <property type="project" value="UniProtKB-UniRule"/>
</dbReference>
<feature type="active site" description="Nucleophile" evidence="4">
    <location>
        <position position="34"/>
    </location>
</feature>